<evidence type="ECO:0000313" key="9">
    <source>
        <dbReference type="EMBL" id="KAJ2866546.1"/>
    </source>
</evidence>
<feature type="region of interest" description="Disordered" evidence="6">
    <location>
        <begin position="613"/>
        <end position="809"/>
    </location>
</feature>
<dbReference type="GO" id="GO:0042795">
    <property type="term" value="P:snRNA transcription by RNA polymerase II"/>
    <property type="evidence" value="ECO:0007669"/>
    <property type="project" value="TreeGrafter"/>
</dbReference>
<protein>
    <submittedName>
        <fullName evidence="9">Uncharacterized protein</fullName>
    </submittedName>
</protein>
<evidence type="ECO:0000256" key="5">
    <source>
        <dbReference type="SAM" id="Coils"/>
    </source>
</evidence>
<feature type="domain" description="Myb-like" evidence="7">
    <location>
        <begin position="511"/>
        <end position="562"/>
    </location>
</feature>
<keyword evidence="4" id="KW-0539">Nucleus</keyword>
<dbReference type="SUPFAM" id="SSF46689">
    <property type="entry name" value="Homeodomain-like"/>
    <property type="match status" value="4"/>
</dbReference>
<dbReference type="PROSITE" id="PS50090">
    <property type="entry name" value="MYB_LIKE"/>
    <property type="match status" value="4"/>
</dbReference>
<evidence type="ECO:0000256" key="3">
    <source>
        <dbReference type="ARBA" id="ARBA00023163"/>
    </source>
</evidence>
<feature type="region of interest" description="Disordered" evidence="6">
    <location>
        <begin position="296"/>
        <end position="317"/>
    </location>
</feature>
<comment type="caution">
    <text evidence="9">The sequence shown here is derived from an EMBL/GenBank/DDBJ whole genome shotgun (WGS) entry which is preliminary data.</text>
</comment>
<name>A0A9W8M4X8_9FUNG</name>
<evidence type="ECO:0000256" key="4">
    <source>
        <dbReference type="ARBA" id="ARBA00023242"/>
    </source>
</evidence>
<dbReference type="Proteomes" id="UP001140074">
    <property type="component" value="Unassembled WGS sequence"/>
</dbReference>
<keyword evidence="1" id="KW-0805">Transcription regulation</keyword>
<dbReference type="PANTHER" id="PTHR46621:SF1">
    <property type="entry name" value="SNRNA-ACTIVATING PROTEIN COMPLEX SUBUNIT 4"/>
    <property type="match status" value="1"/>
</dbReference>
<evidence type="ECO:0000259" key="8">
    <source>
        <dbReference type="PROSITE" id="PS51294"/>
    </source>
</evidence>
<evidence type="ECO:0000256" key="1">
    <source>
        <dbReference type="ARBA" id="ARBA00023015"/>
    </source>
</evidence>
<dbReference type="InterPro" id="IPR009057">
    <property type="entry name" value="Homeodomain-like_sf"/>
</dbReference>
<evidence type="ECO:0000256" key="6">
    <source>
        <dbReference type="SAM" id="MobiDB-lite"/>
    </source>
</evidence>
<dbReference type="Pfam" id="PF13921">
    <property type="entry name" value="Myb_DNA-bind_6"/>
    <property type="match status" value="1"/>
</dbReference>
<keyword evidence="10" id="KW-1185">Reference proteome</keyword>
<feature type="domain" description="Myb-like" evidence="7">
    <location>
        <begin position="563"/>
        <end position="614"/>
    </location>
</feature>
<keyword evidence="3" id="KW-0804">Transcription</keyword>
<feature type="domain" description="HTH myb-type" evidence="8">
    <location>
        <begin position="406"/>
        <end position="450"/>
    </location>
</feature>
<dbReference type="GO" id="GO:0042796">
    <property type="term" value="P:snRNA transcription by RNA polymerase III"/>
    <property type="evidence" value="ECO:0007669"/>
    <property type="project" value="TreeGrafter"/>
</dbReference>
<dbReference type="GO" id="GO:0001006">
    <property type="term" value="F:RNA polymerase III type 3 promoter sequence-specific DNA binding"/>
    <property type="evidence" value="ECO:0007669"/>
    <property type="project" value="TreeGrafter"/>
</dbReference>
<dbReference type="InterPro" id="IPR001005">
    <property type="entry name" value="SANT/Myb"/>
</dbReference>
<feature type="compositionally biased region" description="Basic and acidic residues" evidence="6">
    <location>
        <begin position="618"/>
        <end position="627"/>
    </location>
</feature>
<dbReference type="InterPro" id="IPR017930">
    <property type="entry name" value="Myb_dom"/>
</dbReference>
<keyword evidence="5" id="KW-0175">Coiled coil</keyword>
<organism evidence="9 10">
    <name type="scientific">Coemansia aciculifera</name>
    <dbReference type="NCBI Taxonomy" id="417176"/>
    <lineage>
        <taxon>Eukaryota</taxon>
        <taxon>Fungi</taxon>
        <taxon>Fungi incertae sedis</taxon>
        <taxon>Zoopagomycota</taxon>
        <taxon>Kickxellomycotina</taxon>
        <taxon>Kickxellomycetes</taxon>
        <taxon>Kickxellales</taxon>
        <taxon>Kickxellaceae</taxon>
        <taxon>Coemansia</taxon>
    </lineage>
</organism>
<feature type="domain" description="HTH myb-type" evidence="8">
    <location>
        <begin position="459"/>
        <end position="508"/>
    </location>
</feature>
<dbReference type="PROSITE" id="PS51294">
    <property type="entry name" value="HTH_MYB"/>
    <property type="match status" value="4"/>
</dbReference>
<accession>A0A9W8M4X8</accession>
<dbReference type="PANTHER" id="PTHR46621">
    <property type="entry name" value="SNRNA-ACTIVATING PROTEIN COMPLEX SUBUNIT 4"/>
    <property type="match status" value="1"/>
</dbReference>
<feature type="region of interest" description="Disordered" evidence="6">
    <location>
        <begin position="266"/>
        <end position="285"/>
    </location>
</feature>
<dbReference type="Pfam" id="PF00249">
    <property type="entry name" value="Myb_DNA-binding"/>
    <property type="match status" value="2"/>
</dbReference>
<feature type="region of interest" description="Disordered" evidence="6">
    <location>
        <begin position="1"/>
        <end position="30"/>
    </location>
</feature>
<dbReference type="SMART" id="SM00717">
    <property type="entry name" value="SANT"/>
    <property type="match status" value="5"/>
</dbReference>
<feature type="domain" description="HTH myb-type" evidence="8">
    <location>
        <begin position="511"/>
        <end position="566"/>
    </location>
</feature>
<feature type="compositionally biased region" description="Polar residues" evidence="6">
    <location>
        <begin position="734"/>
        <end position="756"/>
    </location>
</feature>
<dbReference type="AlphaFoldDB" id="A0A9W8M4X8"/>
<feature type="domain" description="Myb-like" evidence="7">
    <location>
        <begin position="406"/>
        <end position="458"/>
    </location>
</feature>
<dbReference type="Gene3D" id="1.10.10.60">
    <property type="entry name" value="Homeodomain-like"/>
    <property type="match status" value="4"/>
</dbReference>
<evidence type="ECO:0000256" key="2">
    <source>
        <dbReference type="ARBA" id="ARBA00023125"/>
    </source>
</evidence>
<evidence type="ECO:0000313" key="10">
    <source>
        <dbReference type="Proteomes" id="UP001140074"/>
    </source>
</evidence>
<dbReference type="GO" id="GO:0000978">
    <property type="term" value="F:RNA polymerase II cis-regulatory region sequence-specific DNA binding"/>
    <property type="evidence" value="ECO:0007669"/>
    <property type="project" value="TreeGrafter"/>
</dbReference>
<dbReference type="InterPro" id="IPR051575">
    <property type="entry name" value="Myb-like_DNA-bd"/>
</dbReference>
<proteinExistence type="predicted"/>
<feature type="compositionally biased region" description="Acidic residues" evidence="6">
    <location>
        <begin position="58"/>
        <end position="69"/>
    </location>
</feature>
<evidence type="ECO:0000259" key="7">
    <source>
        <dbReference type="PROSITE" id="PS50090"/>
    </source>
</evidence>
<feature type="compositionally biased region" description="Basic and acidic residues" evidence="6">
    <location>
        <begin position="301"/>
        <end position="311"/>
    </location>
</feature>
<dbReference type="CDD" id="cd00167">
    <property type="entry name" value="SANT"/>
    <property type="match status" value="4"/>
</dbReference>
<feature type="region of interest" description="Disordered" evidence="6">
    <location>
        <begin position="51"/>
        <end position="98"/>
    </location>
</feature>
<keyword evidence="2" id="KW-0238">DNA-binding</keyword>
<sequence length="915" mass="101883">MARETNGEEYEDPQPAALDTADADDGAALDVESAKRNLQALVAAGLHAHGLLGHDDANDGENMSDEDGGDQGSSGESDRSHSDAGTLSDEEEEMASGQVVARPLSQQNDIFQASGAMFDYTNGNVGGSILDMHPSSAEYFFGGSDELARHTLADNLVQAGGDSDMAADDDESHQALLSRVASNFRALIGHGLTAAGGRTEGVDGYGDSATLDDGEAYELACETLEGNLRYQRLLRAQLAAIDAAQRRNKELQENIGTLLTIQARATNRRSGRRNKDERSSQVDPVTNELKIASSSFFVDSDNSRPPDNRDTVRKKKHPPIVYRARRWTDAEREALVRGVRQSNRKLMLQKLYQQNTDPRAIWDADKVSDQELEMNLMGVDWKFISKQFVPQHKPVECAIQYATQDHPIINREPWTKKEERSLYDIVQKHNGRDWVNIAKELDTQRTAAQCFQVYQRKLNPDMSRSKWTPEEDQLLHEAVMTYGEGDWQAVASCLDNRTGQQVLHRWCKSINPAIRSGRWDKDEDVALLAAVRLYGVGQWTKIAKHVPGRTDVKCRERYMNVLTPDVNNSQWTSEEDGRLIAIVNRVGIGKWSYVADLLGNRTDNQCWRHWRSLNKKGKAPEPPKDLEGENGEEGTVPSFPEWEEERRRRRQSQSQSQLQDDDVLQPMSAGTEHGTHDDESLLYFAHTQGNGRKRKTTSGIESARKRQWKRATSTNFVPLLPSTPLSAERAQELDSPSRQPPRSNRAKSTGNITSRTMLDRDDTASDHGGTPTRAAGRGRVGRPPKNRMSLPGDDQAELVTSPGGRRSSAMRRGRVLNWVNILQAGVEGKDAGNVSPDSHLRPVLPCLSTVQGLQRLLEAVPDLSAAFNAELLGIDEDESMPALDSIPANWLRQRIEALFIWPLMLGTLDIQSNRK</sequence>
<feature type="compositionally biased region" description="Low complexity" evidence="6">
    <location>
        <begin position="768"/>
        <end position="778"/>
    </location>
</feature>
<feature type="coiled-coil region" evidence="5">
    <location>
        <begin position="234"/>
        <end position="261"/>
    </location>
</feature>
<dbReference type="EMBL" id="JANBUY010000035">
    <property type="protein sequence ID" value="KAJ2866546.1"/>
    <property type="molecule type" value="Genomic_DNA"/>
</dbReference>
<reference evidence="9" key="1">
    <citation type="submission" date="2022-07" db="EMBL/GenBank/DDBJ databases">
        <title>Phylogenomic reconstructions and comparative analyses of Kickxellomycotina fungi.</title>
        <authorList>
            <person name="Reynolds N.K."/>
            <person name="Stajich J.E."/>
            <person name="Barry K."/>
            <person name="Grigoriev I.V."/>
            <person name="Crous P."/>
            <person name="Smith M.E."/>
        </authorList>
    </citation>
    <scope>NUCLEOTIDE SEQUENCE</scope>
    <source>
        <strain evidence="9">RSA 476</strain>
    </source>
</reference>
<gene>
    <name evidence="9" type="ORF">GGH94_001438</name>
</gene>
<feature type="domain" description="HTH myb-type" evidence="8">
    <location>
        <begin position="571"/>
        <end position="618"/>
    </location>
</feature>
<dbReference type="GO" id="GO:0019185">
    <property type="term" value="C:snRNA-activating protein complex"/>
    <property type="evidence" value="ECO:0007669"/>
    <property type="project" value="TreeGrafter"/>
</dbReference>
<feature type="domain" description="Myb-like" evidence="7">
    <location>
        <begin position="459"/>
        <end position="510"/>
    </location>
</feature>